<keyword evidence="4" id="KW-1185">Reference proteome</keyword>
<dbReference type="Proteomes" id="UP000518266">
    <property type="component" value="Unassembled WGS sequence"/>
</dbReference>
<evidence type="ECO:0000256" key="1">
    <source>
        <dbReference type="SAM" id="Phobius"/>
    </source>
</evidence>
<evidence type="ECO:0000313" key="3">
    <source>
        <dbReference type="EMBL" id="KAF3844097.1"/>
    </source>
</evidence>
<dbReference type="Pfam" id="PF01759">
    <property type="entry name" value="NTR"/>
    <property type="match status" value="1"/>
</dbReference>
<dbReference type="OrthoDB" id="6359008at2759"/>
<dbReference type="EMBL" id="JAAKFY010000017">
    <property type="protein sequence ID" value="KAF3844097.1"/>
    <property type="molecule type" value="Genomic_DNA"/>
</dbReference>
<keyword evidence="1" id="KW-1133">Transmembrane helix</keyword>
<protein>
    <recommendedName>
        <fullName evidence="2">Netrin module non-TIMP type domain-containing protein</fullName>
    </recommendedName>
</protein>
<dbReference type="Gene3D" id="2.40.50.120">
    <property type="match status" value="1"/>
</dbReference>
<feature type="domain" description="Netrin module non-TIMP type" evidence="2">
    <location>
        <begin position="1"/>
        <end position="41"/>
    </location>
</feature>
<keyword evidence="1" id="KW-0472">Membrane</keyword>
<proteinExistence type="predicted"/>
<gene>
    <name evidence="3" type="ORF">F7725_016145</name>
</gene>
<feature type="transmembrane region" description="Helical" evidence="1">
    <location>
        <begin position="60"/>
        <end position="77"/>
    </location>
</feature>
<dbReference type="SUPFAM" id="SSF50242">
    <property type="entry name" value="TIMP-like"/>
    <property type="match status" value="1"/>
</dbReference>
<dbReference type="InterPro" id="IPR008993">
    <property type="entry name" value="TIMP-like_OB-fold"/>
</dbReference>
<comment type="caution">
    <text evidence="3">The sequence shown here is derived from an EMBL/GenBank/DDBJ whole genome shotgun (WGS) entry which is preliminary data.</text>
</comment>
<dbReference type="AlphaFoldDB" id="A0A7J5Y631"/>
<accession>A0A7J5Y631</accession>
<evidence type="ECO:0000259" key="2">
    <source>
        <dbReference type="Pfam" id="PF01759"/>
    </source>
</evidence>
<dbReference type="InterPro" id="IPR018933">
    <property type="entry name" value="Netrin_module_non-TIMP"/>
</dbReference>
<sequence>MGTSDDIHRDDAHQTYQYVLGERTWIEYWPIEAECQADEHRPTCLGMEEMRIRIRRMRKTLLWLLASLAFVSLTSLADGAPFTSKTACGSFCSVTSHSH</sequence>
<keyword evidence="1" id="KW-0812">Transmembrane</keyword>
<evidence type="ECO:0000313" key="4">
    <source>
        <dbReference type="Proteomes" id="UP000518266"/>
    </source>
</evidence>
<reference evidence="3 4" key="1">
    <citation type="submission" date="2020-03" db="EMBL/GenBank/DDBJ databases">
        <title>Dissostichus mawsoni Genome sequencing and assembly.</title>
        <authorList>
            <person name="Park H."/>
        </authorList>
    </citation>
    <scope>NUCLEOTIDE SEQUENCE [LARGE SCALE GENOMIC DNA]</scope>
    <source>
        <strain evidence="3">DM0001</strain>
        <tissue evidence="3">Muscle</tissue>
    </source>
</reference>
<name>A0A7J5Y631_DISMA</name>
<organism evidence="3 4">
    <name type="scientific">Dissostichus mawsoni</name>
    <name type="common">Antarctic cod</name>
    <dbReference type="NCBI Taxonomy" id="36200"/>
    <lineage>
        <taxon>Eukaryota</taxon>
        <taxon>Metazoa</taxon>
        <taxon>Chordata</taxon>
        <taxon>Craniata</taxon>
        <taxon>Vertebrata</taxon>
        <taxon>Euteleostomi</taxon>
        <taxon>Actinopterygii</taxon>
        <taxon>Neopterygii</taxon>
        <taxon>Teleostei</taxon>
        <taxon>Neoteleostei</taxon>
        <taxon>Acanthomorphata</taxon>
        <taxon>Eupercaria</taxon>
        <taxon>Perciformes</taxon>
        <taxon>Notothenioidei</taxon>
        <taxon>Nototheniidae</taxon>
        <taxon>Dissostichus</taxon>
    </lineage>
</organism>